<comment type="caution">
    <text evidence="1">The sequence shown here is derived from an EMBL/GenBank/DDBJ whole genome shotgun (WGS) entry which is preliminary data.</text>
</comment>
<protein>
    <submittedName>
        <fullName evidence="1">Uncharacterized protein</fullName>
    </submittedName>
</protein>
<gene>
    <name evidence="1" type="ORF">HNS30_25720</name>
</gene>
<name>A0A7Y4NGB9_9BACT</name>
<accession>A0A7Y4NGB9</accession>
<dbReference type="Proteomes" id="UP000528460">
    <property type="component" value="Unassembled WGS sequence"/>
</dbReference>
<dbReference type="RefSeq" id="WP_171419122.1">
    <property type="nucleotide sequence ID" value="NZ_JABFJW010000232.1"/>
</dbReference>
<dbReference type="EMBL" id="JABFJW010000232">
    <property type="protein sequence ID" value="NOK12446.1"/>
    <property type="molecule type" value="Genomic_DNA"/>
</dbReference>
<evidence type="ECO:0000313" key="2">
    <source>
        <dbReference type="Proteomes" id="UP000528460"/>
    </source>
</evidence>
<sequence>MRMQGWLGLAMTGCLVGCGVEPEGPSPLAQVQAQVCAPGSAQEVKQVIPPDHVPGGWLNEEPRPRWMTDVAGTLFFAVDLERGTTLWKSDGTTAGTIPLLTLPAPDTGERRIQNLTAVGTRLFFEVYDPAKGLTLWVSDGTATGTLQVKDLSACDDFSAQYGFQALDGALSFVHEPCGAGHVELWGSDGTEAGTVRVQDFGNETMISGDARTFSARVLFVHQDGVGPRLWRTDGTAAGTIQLRTFGTQSRVVRTLEVSGAALFIVQDPTTGTTLWRTDGTAEGTRLLKRLDASSTVVLENQHVVGGTAVFAFYDAGPSTEVWKTDGTESGTVRLDTFGTEARLLGIAGPYAILVTRSADQQHQELRRLSLSGGGKELVAVLDNPFADESTGVGLQGVIRTGDRIFLSQVISSMEPTNEQVSLWVTDGTAAGTRELAGGLSTSKVAQPPLFDTGTGTVLFVNRVGWSGLEPWVTDGTLAGTQPIADIQEGPGSSHPLEFQRVGNRVFFNAMPTVRAFSLWSVPAALSCSAGNPVAR</sequence>
<evidence type="ECO:0000313" key="1">
    <source>
        <dbReference type="EMBL" id="NOK12446.1"/>
    </source>
</evidence>
<reference evidence="1 2" key="1">
    <citation type="submission" date="2020-05" db="EMBL/GenBank/DDBJ databases">
        <authorList>
            <person name="Whitworth D."/>
        </authorList>
    </citation>
    <scope>NUCLEOTIDE SEQUENCE [LARGE SCALE GENOMIC DNA]</scope>
    <source>
        <strain evidence="1 2">CA046A</strain>
    </source>
</reference>
<proteinExistence type="predicted"/>
<organism evidence="1 2">
    <name type="scientific">Corallococcus exercitus</name>
    <dbReference type="NCBI Taxonomy" id="2316736"/>
    <lineage>
        <taxon>Bacteria</taxon>
        <taxon>Pseudomonadati</taxon>
        <taxon>Myxococcota</taxon>
        <taxon>Myxococcia</taxon>
        <taxon>Myxococcales</taxon>
        <taxon>Cystobacterineae</taxon>
        <taxon>Myxococcaceae</taxon>
        <taxon>Corallococcus</taxon>
    </lineage>
</organism>
<dbReference type="AlphaFoldDB" id="A0A7Y4NGB9"/>